<dbReference type="AlphaFoldDB" id="A0A450YHU3"/>
<accession>A0A450YHU3</accession>
<dbReference type="InterPro" id="IPR041492">
    <property type="entry name" value="HAD_2"/>
</dbReference>
<evidence type="ECO:0000256" key="3">
    <source>
        <dbReference type="ARBA" id="ARBA00022723"/>
    </source>
</evidence>
<dbReference type="InterPro" id="IPR023198">
    <property type="entry name" value="PGP-like_dom2"/>
</dbReference>
<dbReference type="PANTHER" id="PTHR46193">
    <property type="entry name" value="6-PHOSPHOGLUCONATE PHOSPHATASE"/>
    <property type="match status" value="1"/>
</dbReference>
<evidence type="ECO:0000256" key="1">
    <source>
        <dbReference type="ARBA" id="ARBA00001946"/>
    </source>
</evidence>
<evidence type="ECO:0000313" key="6">
    <source>
        <dbReference type="EMBL" id="VFK41140.1"/>
    </source>
</evidence>
<evidence type="ECO:0000256" key="4">
    <source>
        <dbReference type="ARBA" id="ARBA00022842"/>
    </source>
</evidence>
<protein>
    <submittedName>
        <fullName evidence="6">Haloacid dehalogenase superfamily, subfamily IA, variant 3 with third motif having DD or ED/haloacid dehalogenase superfamily, subfamily IA, variant 1 with third motif having Dx(3-4)D or Dx(3-4)E</fullName>
    </submittedName>
</protein>
<evidence type="ECO:0000313" key="7">
    <source>
        <dbReference type="EMBL" id="VFK80756.1"/>
    </source>
</evidence>
<comment type="cofactor">
    <cofactor evidence="1">
        <name>Mg(2+)</name>
        <dbReference type="ChEBI" id="CHEBI:18420"/>
    </cofactor>
</comment>
<dbReference type="GO" id="GO:0046872">
    <property type="term" value="F:metal ion binding"/>
    <property type="evidence" value="ECO:0007669"/>
    <property type="project" value="UniProtKB-KW"/>
</dbReference>
<dbReference type="SFLD" id="SFLDS00003">
    <property type="entry name" value="Haloacid_Dehalogenase"/>
    <property type="match status" value="1"/>
</dbReference>
<keyword evidence="4" id="KW-0460">Magnesium</keyword>
<dbReference type="GO" id="GO:0003824">
    <property type="term" value="F:catalytic activity"/>
    <property type="evidence" value="ECO:0007669"/>
    <property type="project" value="UniProtKB-ARBA"/>
</dbReference>
<dbReference type="EMBL" id="CAADFR010000086">
    <property type="protein sequence ID" value="VFK41140.1"/>
    <property type="molecule type" value="Genomic_DNA"/>
</dbReference>
<organism evidence="6">
    <name type="scientific">Candidatus Kentrum sp. SD</name>
    <dbReference type="NCBI Taxonomy" id="2126332"/>
    <lineage>
        <taxon>Bacteria</taxon>
        <taxon>Pseudomonadati</taxon>
        <taxon>Pseudomonadota</taxon>
        <taxon>Gammaproteobacteria</taxon>
        <taxon>Candidatus Kentrum</taxon>
    </lineage>
</organism>
<dbReference type="EMBL" id="CAADHB010000152">
    <property type="protein sequence ID" value="VFK80756.1"/>
    <property type="molecule type" value="Genomic_DNA"/>
</dbReference>
<name>A0A450YHU3_9GAMM</name>
<dbReference type="NCBIfam" id="TIGR01549">
    <property type="entry name" value="HAD-SF-IA-v1"/>
    <property type="match status" value="1"/>
</dbReference>
<dbReference type="InterPro" id="IPR006439">
    <property type="entry name" value="HAD-SF_hydro_IA"/>
</dbReference>
<dbReference type="InterPro" id="IPR036412">
    <property type="entry name" value="HAD-like_sf"/>
</dbReference>
<gene>
    <name evidence="7" type="ORF">BECKSD772D_GA0070982_11524</name>
    <name evidence="6" type="ORF">BECKSD772F_GA0070984_10863</name>
</gene>
<dbReference type="InterPro" id="IPR051600">
    <property type="entry name" value="Beta-PGM-like"/>
</dbReference>
<keyword evidence="3" id="KW-0479">Metal-binding</keyword>
<dbReference type="PANTHER" id="PTHR46193:SF18">
    <property type="entry name" value="HEXITOL PHOSPHATASE B"/>
    <property type="match status" value="1"/>
</dbReference>
<evidence type="ECO:0000256" key="5">
    <source>
        <dbReference type="ARBA" id="ARBA00023277"/>
    </source>
</evidence>
<evidence type="ECO:0000256" key="2">
    <source>
        <dbReference type="ARBA" id="ARBA00006171"/>
    </source>
</evidence>
<dbReference type="SFLD" id="SFLDG01135">
    <property type="entry name" value="C1.5.6:_HAD__Beta-PGM__Phospha"/>
    <property type="match status" value="1"/>
</dbReference>
<dbReference type="Gene3D" id="3.40.50.1000">
    <property type="entry name" value="HAD superfamily/HAD-like"/>
    <property type="match status" value="1"/>
</dbReference>
<keyword evidence="5" id="KW-0119">Carbohydrate metabolism</keyword>
<dbReference type="Pfam" id="PF13419">
    <property type="entry name" value="HAD_2"/>
    <property type="match status" value="1"/>
</dbReference>
<dbReference type="Gene3D" id="1.10.150.240">
    <property type="entry name" value="Putative phosphatase, domain 2"/>
    <property type="match status" value="1"/>
</dbReference>
<sequence length="235" mass="26558">MTHSFKSPFSGPLSREVGILWDLDGTLFDSGKYHITAWEYVLGAENISIGQARLQAFMGQNNASTIRGIWGRQATPRLIEHISARKEERYRHLIRTNPIHPLPGVEETLDRFSRFEWKQAIASSAPRKNIELVLSRLGIAHFFQAIVGEEDVRFGKPDPEVFMMAATRLRVRDSRCIVIEDSISGIEAARRAAMACVRVGGDELKVDADLCIERVDQLTRRIVFELLAKIRSIGK</sequence>
<reference evidence="6" key="1">
    <citation type="submission" date="2019-02" db="EMBL/GenBank/DDBJ databases">
        <authorList>
            <person name="Gruber-Vodicka R. H."/>
            <person name="Seah K. B. B."/>
        </authorList>
    </citation>
    <scope>NUCLEOTIDE SEQUENCE</scope>
    <source>
        <strain evidence="7">BECK_S127</strain>
        <strain evidence="6">BECK_S1321</strain>
    </source>
</reference>
<proteinExistence type="inferred from homology"/>
<dbReference type="InterPro" id="IPR023214">
    <property type="entry name" value="HAD_sf"/>
</dbReference>
<dbReference type="NCBIfam" id="TIGR01509">
    <property type="entry name" value="HAD-SF-IA-v3"/>
    <property type="match status" value="1"/>
</dbReference>
<dbReference type="CDD" id="cd07505">
    <property type="entry name" value="HAD_BPGM-like"/>
    <property type="match status" value="1"/>
</dbReference>
<comment type="similarity">
    <text evidence="2">Belongs to the HAD-like hydrolase superfamily. CbbY/CbbZ/Gph/YieH family.</text>
</comment>
<dbReference type="SFLD" id="SFLDG01129">
    <property type="entry name" value="C1.5:_HAD__Beta-PGM__Phosphata"/>
    <property type="match status" value="1"/>
</dbReference>
<dbReference type="SUPFAM" id="SSF56784">
    <property type="entry name" value="HAD-like"/>
    <property type="match status" value="1"/>
</dbReference>